<reference evidence="2 3" key="1">
    <citation type="submission" date="2017-04" db="EMBL/GenBank/DDBJ databases">
        <authorList>
            <person name="Afonso C.L."/>
            <person name="Miller P.J."/>
            <person name="Scott M.A."/>
            <person name="Spackman E."/>
            <person name="Goraichik I."/>
            <person name="Dimitrov K.M."/>
            <person name="Suarez D.L."/>
            <person name="Swayne D.E."/>
        </authorList>
    </citation>
    <scope>NUCLEOTIDE SEQUENCE [LARGE SCALE GENOMIC DNA]</scope>
    <source>
        <strain evidence="2 3">DSM 23236</strain>
    </source>
</reference>
<dbReference type="PANTHER" id="PTHR39165">
    <property type="entry name" value="IG HYPOTHETICAL 17883"/>
    <property type="match status" value="1"/>
</dbReference>
<evidence type="ECO:0000256" key="1">
    <source>
        <dbReference type="SAM" id="Phobius"/>
    </source>
</evidence>
<keyword evidence="1" id="KW-1133">Transmembrane helix</keyword>
<keyword evidence="1" id="KW-0812">Transmembrane</keyword>
<feature type="transmembrane region" description="Helical" evidence="1">
    <location>
        <begin position="131"/>
        <end position="160"/>
    </location>
</feature>
<feature type="transmembrane region" description="Helical" evidence="1">
    <location>
        <begin position="84"/>
        <end position="111"/>
    </location>
</feature>
<evidence type="ECO:0000313" key="2">
    <source>
        <dbReference type="EMBL" id="SMC29703.1"/>
    </source>
</evidence>
<sequence length="161" mass="16342">MGMEIAGWILAVVLVVVGIAGTVLPMLPGLPFLFGGLWLMAGLDGYHHVGNITLYILGGLLVIGLLLDYVAGALGAKKVGASKAAIWGSVIGSIVGMFFGLPGMLLGPFVGAAAGEFLTGRDLHQAGKVGIATWIGMIIAAVAKVGVALTMLGTFALAWLI</sequence>
<proteinExistence type="predicted"/>
<feature type="transmembrane region" description="Helical" evidence="1">
    <location>
        <begin position="7"/>
        <end position="40"/>
    </location>
</feature>
<gene>
    <name evidence="2" type="ORF">SAMN02745857_04037</name>
</gene>
<accession>A0A1W1Y0L0</accession>
<protein>
    <recommendedName>
        <fullName evidence="4">DUF456 domain-containing protein</fullName>
    </recommendedName>
</protein>
<name>A0A1W1Y0L0_9NEIS</name>
<dbReference type="EMBL" id="FWXD01000040">
    <property type="protein sequence ID" value="SMC29703.1"/>
    <property type="molecule type" value="Genomic_DNA"/>
</dbReference>
<keyword evidence="3" id="KW-1185">Reference proteome</keyword>
<organism evidence="2 3">
    <name type="scientific">Andreprevotia lacus DSM 23236</name>
    <dbReference type="NCBI Taxonomy" id="1121001"/>
    <lineage>
        <taxon>Bacteria</taxon>
        <taxon>Pseudomonadati</taxon>
        <taxon>Pseudomonadota</taxon>
        <taxon>Betaproteobacteria</taxon>
        <taxon>Neisseriales</taxon>
        <taxon>Chitinibacteraceae</taxon>
        <taxon>Andreprevotia</taxon>
    </lineage>
</organism>
<evidence type="ECO:0008006" key="4">
    <source>
        <dbReference type="Google" id="ProtNLM"/>
    </source>
</evidence>
<dbReference type="Pfam" id="PF04306">
    <property type="entry name" value="DUF456"/>
    <property type="match status" value="1"/>
</dbReference>
<dbReference type="Proteomes" id="UP000192761">
    <property type="component" value="Unassembled WGS sequence"/>
</dbReference>
<keyword evidence="1" id="KW-0472">Membrane</keyword>
<dbReference type="AlphaFoldDB" id="A0A1W1Y0L0"/>
<dbReference type="STRING" id="1121001.SAMN02745857_04037"/>
<dbReference type="InterPro" id="IPR007403">
    <property type="entry name" value="DUF456"/>
</dbReference>
<feature type="transmembrane region" description="Helical" evidence="1">
    <location>
        <begin position="52"/>
        <end position="72"/>
    </location>
</feature>
<dbReference type="PANTHER" id="PTHR39165:SF1">
    <property type="entry name" value="DUF456 DOMAIN-CONTAINING PROTEIN"/>
    <property type="match status" value="1"/>
</dbReference>
<evidence type="ECO:0000313" key="3">
    <source>
        <dbReference type="Proteomes" id="UP000192761"/>
    </source>
</evidence>